<organism evidence="5 6">
    <name type="scientific">Oceanobacillus zhaokaii</name>
    <dbReference type="NCBI Taxonomy" id="2052660"/>
    <lineage>
        <taxon>Bacteria</taxon>
        <taxon>Bacillati</taxon>
        <taxon>Bacillota</taxon>
        <taxon>Bacilli</taxon>
        <taxon>Bacillales</taxon>
        <taxon>Bacillaceae</taxon>
        <taxon>Oceanobacillus</taxon>
    </lineage>
</organism>
<dbReference type="GO" id="GO:0006950">
    <property type="term" value="P:response to stress"/>
    <property type="evidence" value="ECO:0007669"/>
    <property type="project" value="TreeGrafter"/>
</dbReference>
<dbReference type="Gene3D" id="1.10.10.10">
    <property type="entry name" value="Winged helix-like DNA-binding domain superfamily/Winged helix DNA-binding domain"/>
    <property type="match status" value="1"/>
</dbReference>
<keyword evidence="2" id="KW-0238">DNA-binding</keyword>
<accession>A0A345PLN4</accession>
<dbReference type="InterPro" id="IPR036388">
    <property type="entry name" value="WH-like_DNA-bd_sf"/>
</dbReference>
<name>A0A345PLN4_9BACI</name>
<dbReference type="PANTHER" id="PTHR33164:SF64">
    <property type="entry name" value="TRANSCRIPTIONAL REGULATOR SLYA"/>
    <property type="match status" value="1"/>
</dbReference>
<dbReference type="InterPro" id="IPR000835">
    <property type="entry name" value="HTH_MarR-typ"/>
</dbReference>
<dbReference type="Proteomes" id="UP000253908">
    <property type="component" value="Chromosome"/>
</dbReference>
<feature type="domain" description="HTH marR-type" evidence="4">
    <location>
        <begin position="29"/>
        <end position="160"/>
    </location>
</feature>
<keyword evidence="1" id="KW-0805">Transcription regulation</keyword>
<evidence type="ECO:0000256" key="1">
    <source>
        <dbReference type="ARBA" id="ARBA00023015"/>
    </source>
</evidence>
<dbReference type="AlphaFoldDB" id="A0A345PLN4"/>
<evidence type="ECO:0000256" key="2">
    <source>
        <dbReference type="ARBA" id="ARBA00023125"/>
    </source>
</evidence>
<gene>
    <name evidence="5" type="ORF">CUC15_19140</name>
</gene>
<protein>
    <submittedName>
        <fullName evidence="5">MarR family transcriptional regulator</fullName>
    </submittedName>
</protein>
<dbReference type="Pfam" id="PF01047">
    <property type="entry name" value="MarR"/>
    <property type="match status" value="1"/>
</dbReference>
<proteinExistence type="predicted"/>
<evidence type="ECO:0000256" key="3">
    <source>
        <dbReference type="ARBA" id="ARBA00023163"/>
    </source>
</evidence>
<dbReference type="InterPro" id="IPR039422">
    <property type="entry name" value="MarR/SlyA-like"/>
</dbReference>
<dbReference type="SMART" id="SM00347">
    <property type="entry name" value="HTH_MARR"/>
    <property type="match status" value="1"/>
</dbReference>
<dbReference type="SUPFAM" id="SSF46785">
    <property type="entry name" value="Winged helix' DNA-binding domain"/>
    <property type="match status" value="1"/>
</dbReference>
<keyword evidence="3" id="KW-0804">Transcription</keyword>
<dbReference type="OrthoDB" id="1904211at2"/>
<dbReference type="InterPro" id="IPR036390">
    <property type="entry name" value="WH_DNA-bd_sf"/>
</dbReference>
<dbReference type="PROSITE" id="PS50995">
    <property type="entry name" value="HTH_MARR_2"/>
    <property type="match status" value="1"/>
</dbReference>
<reference evidence="6" key="1">
    <citation type="submission" date="2017-11" db="EMBL/GenBank/DDBJ databases">
        <authorList>
            <person name="Zhu W."/>
        </authorList>
    </citation>
    <scope>NUCLEOTIDE SEQUENCE [LARGE SCALE GENOMIC DNA]</scope>
    <source>
        <strain evidence="6">160</strain>
    </source>
</reference>
<dbReference type="GO" id="GO:0003700">
    <property type="term" value="F:DNA-binding transcription factor activity"/>
    <property type="evidence" value="ECO:0007669"/>
    <property type="project" value="InterPro"/>
</dbReference>
<dbReference type="EMBL" id="CP024848">
    <property type="protein sequence ID" value="AXI10914.1"/>
    <property type="molecule type" value="Genomic_DNA"/>
</dbReference>
<dbReference type="KEGG" id="ocn:CUC15_19140"/>
<dbReference type="PANTHER" id="PTHR33164">
    <property type="entry name" value="TRANSCRIPTIONAL REGULATOR, MARR FAMILY"/>
    <property type="match status" value="1"/>
</dbReference>
<evidence type="ECO:0000313" key="5">
    <source>
        <dbReference type="EMBL" id="AXI10914.1"/>
    </source>
</evidence>
<sequence length="162" mass="19050">MSRTIDIYLRRVYSYLGNYIFSEGYELEQSLFFQRNLQFSRSFTKKLNEKLVEIGLYYSQWSIVYCLKQIGPVTLVEISNHLDVEKPTISRTVNRLAEQQLIEEVPSNDKRERMIQLTKKGLEVYEKAILIVSEFEQSLIADIPSADIDTAFRTIQLLKERL</sequence>
<keyword evidence="6" id="KW-1185">Reference proteome</keyword>
<evidence type="ECO:0000259" key="4">
    <source>
        <dbReference type="PROSITE" id="PS50995"/>
    </source>
</evidence>
<evidence type="ECO:0000313" key="6">
    <source>
        <dbReference type="Proteomes" id="UP000253908"/>
    </source>
</evidence>
<dbReference type="GO" id="GO:0003677">
    <property type="term" value="F:DNA binding"/>
    <property type="evidence" value="ECO:0007669"/>
    <property type="project" value="UniProtKB-KW"/>
</dbReference>